<gene>
    <name evidence="2" type="ORF">DY000_02047369</name>
</gene>
<proteinExistence type="predicted"/>
<feature type="region of interest" description="Disordered" evidence="1">
    <location>
        <begin position="494"/>
        <end position="537"/>
    </location>
</feature>
<dbReference type="EMBL" id="QGKV02000297">
    <property type="protein sequence ID" value="KAF3610993.1"/>
    <property type="molecule type" value="Genomic_DNA"/>
</dbReference>
<evidence type="ECO:0000313" key="2">
    <source>
        <dbReference type="EMBL" id="KAF3610993.1"/>
    </source>
</evidence>
<accession>A0ABQ7F4M0</accession>
<comment type="caution">
    <text evidence="2">The sequence shown here is derived from an EMBL/GenBank/DDBJ whole genome shotgun (WGS) entry which is preliminary data.</text>
</comment>
<evidence type="ECO:0000313" key="3">
    <source>
        <dbReference type="Proteomes" id="UP000266723"/>
    </source>
</evidence>
<feature type="compositionally biased region" description="Basic and acidic residues" evidence="1">
    <location>
        <begin position="494"/>
        <end position="518"/>
    </location>
</feature>
<reference evidence="2 3" key="1">
    <citation type="journal article" date="2020" name="BMC Genomics">
        <title>Intraspecific diversification of the crop wild relative Brassica cretica Lam. using demographic model selection.</title>
        <authorList>
            <person name="Kioukis A."/>
            <person name="Michalopoulou V.A."/>
            <person name="Briers L."/>
            <person name="Pirintsos S."/>
            <person name="Studholme D.J."/>
            <person name="Pavlidis P."/>
            <person name="Sarris P.F."/>
        </authorList>
    </citation>
    <scope>NUCLEOTIDE SEQUENCE [LARGE SCALE GENOMIC DNA]</scope>
    <source>
        <strain evidence="3">cv. PFS-1207/04</strain>
    </source>
</reference>
<sequence length="559" mass="62855">MMHCIRRSFLVGSDVQKQVSNKEISNWIMYEFVGLLGFRVRLLEINQVLESIRQAFHHQIIPESLRCLVEPRNLPFPFPLSYFVIMGQVMVAVESVIPPIVGIYVPPPSSQLWFRNRKEKRKQAVEVDTEEAQGVEPEVRPPGVKVAKASTKKKKSCREEELSRLHGVTNSCHSVLTGYSHVGRSHGCIWSLSDGVGFTGDGVGITGVAVEIQSPSQRAKQFPSSSAISALISKDSISAKKRSIGFGVSKCASFYAPPLINQLFGTCVVAELQKLDKDYSESLRCLVQPRQGIVAVESVIPPIVGIFVFPIFPTPSSDGGGGICDSSDRRNICPPPIFPTLAAEESEKGCKKDKFIQTRVRNFTKYFLIWNNNNVWRQLRMRLVSNKSYPTVQTTLNNEQDWRNGLRVKLLEHARKFARRILTMKEVDPEKDNTGRVHGQTKGRQLRMRLVSNKSYPTVQTTLNNEQDWRNGLRVKLLEHARKFARRILTMKEVDPEKDNTGRVHGQTKGEENKNSNEHHHHRHHHPDTSVDINTEYNDSGSKGSLFGGLTGSILTASV</sequence>
<dbReference type="Proteomes" id="UP000266723">
    <property type="component" value="Unassembled WGS sequence"/>
</dbReference>
<organism evidence="2 3">
    <name type="scientific">Brassica cretica</name>
    <name type="common">Mustard</name>
    <dbReference type="NCBI Taxonomy" id="69181"/>
    <lineage>
        <taxon>Eukaryota</taxon>
        <taxon>Viridiplantae</taxon>
        <taxon>Streptophyta</taxon>
        <taxon>Embryophyta</taxon>
        <taxon>Tracheophyta</taxon>
        <taxon>Spermatophyta</taxon>
        <taxon>Magnoliopsida</taxon>
        <taxon>eudicotyledons</taxon>
        <taxon>Gunneridae</taxon>
        <taxon>Pentapetalae</taxon>
        <taxon>rosids</taxon>
        <taxon>malvids</taxon>
        <taxon>Brassicales</taxon>
        <taxon>Brassicaceae</taxon>
        <taxon>Brassiceae</taxon>
        <taxon>Brassica</taxon>
    </lineage>
</organism>
<name>A0ABQ7F4M0_BRACR</name>
<evidence type="ECO:0000256" key="1">
    <source>
        <dbReference type="SAM" id="MobiDB-lite"/>
    </source>
</evidence>
<protein>
    <submittedName>
        <fullName evidence="2">Uncharacterized protein</fullName>
    </submittedName>
</protein>
<keyword evidence="3" id="KW-1185">Reference proteome</keyword>